<evidence type="ECO:0000256" key="6">
    <source>
        <dbReference type="SAM" id="MobiDB-lite"/>
    </source>
</evidence>
<dbReference type="PANTHER" id="PTHR43133:SF8">
    <property type="entry name" value="RNA POLYMERASE SIGMA FACTOR HI_1459-RELATED"/>
    <property type="match status" value="1"/>
</dbReference>
<dbReference type="InterPro" id="IPR007627">
    <property type="entry name" value="RNA_pol_sigma70_r2"/>
</dbReference>
<dbReference type="InterPro" id="IPR036388">
    <property type="entry name" value="WH-like_DNA-bd_sf"/>
</dbReference>
<evidence type="ECO:0000256" key="2">
    <source>
        <dbReference type="ARBA" id="ARBA00023015"/>
    </source>
</evidence>
<proteinExistence type="inferred from homology"/>
<dbReference type="GO" id="GO:0016987">
    <property type="term" value="F:sigma factor activity"/>
    <property type="evidence" value="ECO:0007669"/>
    <property type="project" value="UniProtKB-KW"/>
</dbReference>
<evidence type="ECO:0000256" key="1">
    <source>
        <dbReference type="ARBA" id="ARBA00010641"/>
    </source>
</evidence>
<dbReference type="Pfam" id="PF08281">
    <property type="entry name" value="Sigma70_r4_2"/>
    <property type="match status" value="1"/>
</dbReference>
<keyword evidence="3" id="KW-0731">Sigma factor</keyword>
<dbReference type="InterPro" id="IPR039425">
    <property type="entry name" value="RNA_pol_sigma-70-like"/>
</dbReference>
<feature type="compositionally biased region" description="Basic and acidic residues" evidence="6">
    <location>
        <begin position="184"/>
        <end position="196"/>
    </location>
</feature>
<keyword evidence="2" id="KW-0805">Transcription regulation</keyword>
<dbReference type="InterPro" id="IPR014284">
    <property type="entry name" value="RNA_pol_sigma-70_dom"/>
</dbReference>
<evidence type="ECO:0000259" key="7">
    <source>
        <dbReference type="Pfam" id="PF04542"/>
    </source>
</evidence>
<evidence type="ECO:0000259" key="8">
    <source>
        <dbReference type="Pfam" id="PF08281"/>
    </source>
</evidence>
<reference evidence="9" key="1">
    <citation type="submission" date="2022-06" db="EMBL/GenBank/DDBJ databases">
        <title>WGS of actinobacteria.</title>
        <authorList>
            <person name="Thawai C."/>
        </authorList>
    </citation>
    <scope>NUCLEOTIDE SEQUENCE</scope>
    <source>
        <strain evidence="9">AA8</strain>
    </source>
</reference>
<dbReference type="EMBL" id="JANIID010000017">
    <property type="protein sequence ID" value="MCQ8771846.1"/>
    <property type="molecule type" value="Genomic_DNA"/>
</dbReference>
<keyword evidence="10" id="KW-1185">Reference proteome</keyword>
<dbReference type="GO" id="GO:0006352">
    <property type="term" value="P:DNA-templated transcription initiation"/>
    <property type="evidence" value="ECO:0007669"/>
    <property type="project" value="InterPro"/>
</dbReference>
<dbReference type="InterPro" id="IPR013324">
    <property type="entry name" value="RNA_pol_sigma_r3/r4-like"/>
</dbReference>
<dbReference type="PANTHER" id="PTHR43133">
    <property type="entry name" value="RNA POLYMERASE ECF-TYPE SIGMA FACTO"/>
    <property type="match status" value="1"/>
</dbReference>
<dbReference type="Gene3D" id="1.10.10.10">
    <property type="entry name" value="Winged helix-like DNA-binding domain superfamily/Winged helix DNA-binding domain"/>
    <property type="match status" value="1"/>
</dbReference>
<name>A0A9X2LI02_9ACTN</name>
<dbReference type="NCBIfam" id="TIGR02937">
    <property type="entry name" value="sigma70-ECF"/>
    <property type="match status" value="1"/>
</dbReference>
<keyword evidence="5" id="KW-0804">Transcription</keyword>
<dbReference type="SUPFAM" id="SSF88659">
    <property type="entry name" value="Sigma3 and sigma4 domains of RNA polymerase sigma factors"/>
    <property type="match status" value="1"/>
</dbReference>
<feature type="region of interest" description="Disordered" evidence="6">
    <location>
        <begin position="176"/>
        <end position="196"/>
    </location>
</feature>
<sequence>MTRTHRPHRRPVAVLQPRLPADFRAFHELYRSRYVYWAQLYLSSWADAEEAVDIAFEQLYFNWSKVLSKANPRAYAWRVVRHRTIDLARARGRRAVAVDTAAFETTRLEQACDPIGELEISLEIYQAVQDLPERQHDVFILHHVLGYTTRETADVLGITEGGVRSTARYARHRLNKALGADRNPGGRDDRAEGGRG</sequence>
<dbReference type="InterPro" id="IPR013249">
    <property type="entry name" value="RNA_pol_sigma70_r4_t2"/>
</dbReference>
<organism evidence="9 10">
    <name type="scientific">Streptomyces telluris</name>
    <dbReference type="NCBI Taxonomy" id="2720021"/>
    <lineage>
        <taxon>Bacteria</taxon>
        <taxon>Bacillati</taxon>
        <taxon>Actinomycetota</taxon>
        <taxon>Actinomycetes</taxon>
        <taxon>Kitasatosporales</taxon>
        <taxon>Streptomycetaceae</taxon>
        <taxon>Streptomyces</taxon>
    </lineage>
</organism>
<evidence type="ECO:0000256" key="3">
    <source>
        <dbReference type="ARBA" id="ARBA00023082"/>
    </source>
</evidence>
<accession>A0A9X2LI02</accession>
<protein>
    <submittedName>
        <fullName evidence="9">Sigma-70 family RNA polymerase sigma factor</fullName>
    </submittedName>
</protein>
<feature type="domain" description="RNA polymerase sigma factor 70 region 4 type 2" evidence="8">
    <location>
        <begin position="122"/>
        <end position="173"/>
    </location>
</feature>
<comment type="similarity">
    <text evidence="1">Belongs to the sigma-70 factor family. ECF subfamily.</text>
</comment>
<dbReference type="GO" id="GO:0003677">
    <property type="term" value="F:DNA binding"/>
    <property type="evidence" value="ECO:0007669"/>
    <property type="project" value="UniProtKB-KW"/>
</dbReference>
<dbReference type="SUPFAM" id="SSF88946">
    <property type="entry name" value="Sigma2 domain of RNA polymerase sigma factors"/>
    <property type="match status" value="1"/>
</dbReference>
<dbReference type="Proteomes" id="UP001142374">
    <property type="component" value="Unassembled WGS sequence"/>
</dbReference>
<dbReference type="Gene3D" id="1.10.1740.10">
    <property type="match status" value="1"/>
</dbReference>
<dbReference type="InterPro" id="IPR013325">
    <property type="entry name" value="RNA_pol_sigma_r2"/>
</dbReference>
<evidence type="ECO:0000313" key="9">
    <source>
        <dbReference type="EMBL" id="MCQ8771846.1"/>
    </source>
</evidence>
<dbReference type="Pfam" id="PF04542">
    <property type="entry name" value="Sigma70_r2"/>
    <property type="match status" value="1"/>
</dbReference>
<dbReference type="RefSeq" id="WP_256790882.1">
    <property type="nucleotide sequence ID" value="NZ_JAATER010000924.1"/>
</dbReference>
<evidence type="ECO:0000256" key="4">
    <source>
        <dbReference type="ARBA" id="ARBA00023125"/>
    </source>
</evidence>
<evidence type="ECO:0000256" key="5">
    <source>
        <dbReference type="ARBA" id="ARBA00023163"/>
    </source>
</evidence>
<feature type="domain" description="RNA polymerase sigma-70 region 2" evidence="7">
    <location>
        <begin position="28"/>
        <end position="94"/>
    </location>
</feature>
<gene>
    <name evidence="9" type="ORF">NQU55_19045</name>
</gene>
<dbReference type="CDD" id="cd06171">
    <property type="entry name" value="Sigma70_r4"/>
    <property type="match status" value="1"/>
</dbReference>
<evidence type="ECO:0000313" key="10">
    <source>
        <dbReference type="Proteomes" id="UP001142374"/>
    </source>
</evidence>
<comment type="caution">
    <text evidence="9">The sequence shown here is derived from an EMBL/GenBank/DDBJ whole genome shotgun (WGS) entry which is preliminary data.</text>
</comment>
<keyword evidence="4" id="KW-0238">DNA-binding</keyword>
<dbReference type="AlphaFoldDB" id="A0A9X2LI02"/>